<accession>A0A371ECV6</accession>
<dbReference type="OrthoDB" id="1736143at2759"/>
<evidence type="ECO:0000259" key="1">
    <source>
        <dbReference type="PROSITE" id="PS50174"/>
    </source>
</evidence>
<dbReference type="AlphaFoldDB" id="A0A371ECV6"/>
<feature type="domain" description="G-patch" evidence="1">
    <location>
        <begin position="61"/>
        <end position="107"/>
    </location>
</feature>
<protein>
    <recommendedName>
        <fullName evidence="1">G-patch domain-containing protein</fullName>
    </recommendedName>
</protein>
<feature type="non-terminal residue" evidence="2">
    <location>
        <position position="1"/>
    </location>
</feature>
<reference evidence="2" key="1">
    <citation type="submission" date="2018-05" db="EMBL/GenBank/DDBJ databases">
        <title>Draft genome of Mucuna pruriens seed.</title>
        <authorList>
            <person name="Nnadi N.E."/>
            <person name="Vos R."/>
            <person name="Hasami M.H."/>
            <person name="Devisetty U.K."/>
            <person name="Aguiy J.C."/>
        </authorList>
    </citation>
    <scope>NUCLEOTIDE SEQUENCE [LARGE SCALE GENOMIC DNA]</scope>
    <source>
        <strain evidence="2">JCA_2017</strain>
    </source>
</reference>
<dbReference type="Pfam" id="PF01585">
    <property type="entry name" value="G-patch"/>
    <property type="match status" value="1"/>
</dbReference>
<evidence type="ECO:0000313" key="2">
    <source>
        <dbReference type="EMBL" id="RDX63863.1"/>
    </source>
</evidence>
<comment type="caution">
    <text evidence="2">The sequence shown here is derived from an EMBL/GenBank/DDBJ whole genome shotgun (WGS) entry which is preliminary data.</text>
</comment>
<evidence type="ECO:0000313" key="3">
    <source>
        <dbReference type="Proteomes" id="UP000257109"/>
    </source>
</evidence>
<dbReference type="Proteomes" id="UP000257109">
    <property type="component" value="Unassembled WGS sequence"/>
</dbReference>
<gene>
    <name evidence="2" type="ORF">CR513_57650</name>
</gene>
<dbReference type="STRING" id="157652.A0A371ECV6"/>
<sequence>MVIRPAYSCMLGRPWIHAASLVPSSLHQKLKFIVGDKLVIISGEEDLVVACPKPAEHIKANEEALETAFQSKGYKVGRGLGKNLDGIIRPVQVMGNSGKLGLGYQPHGKTLQKMPIKGQRRIGHLWEHFVSKGFANQVEEETGQQEMGPGDYVHLDPDQTGTVNWTILDIPVVHMNHQCYNILTNECNETEIGQDIREELEGIDKTLGPLPREVETINSRTTERREIKVGTTMHPEIRKDLIQLLKEYVDIFA</sequence>
<organism evidence="2 3">
    <name type="scientific">Mucuna pruriens</name>
    <name type="common">Velvet bean</name>
    <name type="synonym">Dolichos pruriens</name>
    <dbReference type="NCBI Taxonomy" id="157652"/>
    <lineage>
        <taxon>Eukaryota</taxon>
        <taxon>Viridiplantae</taxon>
        <taxon>Streptophyta</taxon>
        <taxon>Embryophyta</taxon>
        <taxon>Tracheophyta</taxon>
        <taxon>Spermatophyta</taxon>
        <taxon>Magnoliopsida</taxon>
        <taxon>eudicotyledons</taxon>
        <taxon>Gunneridae</taxon>
        <taxon>Pentapetalae</taxon>
        <taxon>rosids</taxon>
        <taxon>fabids</taxon>
        <taxon>Fabales</taxon>
        <taxon>Fabaceae</taxon>
        <taxon>Papilionoideae</taxon>
        <taxon>50 kb inversion clade</taxon>
        <taxon>NPAAA clade</taxon>
        <taxon>indigoferoid/millettioid clade</taxon>
        <taxon>Phaseoleae</taxon>
        <taxon>Mucuna</taxon>
    </lineage>
</organism>
<dbReference type="EMBL" id="QJKJ01014670">
    <property type="protein sequence ID" value="RDX63863.1"/>
    <property type="molecule type" value="Genomic_DNA"/>
</dbReference>
<name>A0A371ECV6_MUCPR</name>
<proteinExistence type="predicted"/>
<keyword evidence="3" id="KW-1185">Reference proteome</keyword>
<dbReference type="PROSITE" id="PS50174">
    <property type="entry name" value="G_PATCH"/>
    <property type="match status" value="1"/>
</dbReference>
<dbReference type="GO" id="GO:0003676">
    <property type="term" value="F:nucleic acid binding"/>
    <property type="evidence" value="ECO:0007669"/>
    <property type="project" value="InterPro"/>
</dbReference>
<dbReference type="InterPro" id="IPR000467">
    <property type="entry name" value="G_patch_dom"/>
</dbReference>